<dbReference type="EMBL" id="BPVZ01000247">
    <property type="protein sequence ID" value="GKV48150.1"/>
    <property type="molecule type" value="Genomic_DNA"/>
</dbReference>
<dbReference type="Proteomes" id="UP001054252">
    <property type="component" value="Unassembled WGS sequence"/>
</dbReference>
<sequence>MLCSSPPAAPACGGANCLGFGFGPCWEIWFPIVLSISIEIECSVLCE</sequence>
<evidence type="ECO:0000313" key="1">
    <source>
        <dbReference type="EMBL" id="GKV48150.1"/>
    </source>
</evidence>
<gene>
    <name evidence="1" type="ORF">SLEP1_g54981</name>
</gene>
<accession>A0AAV5MF50</accession>
<proteinExistence type="predicted"/>
<reference evidence="1 2" key="1">
    <citation type="journal article" date="2021" name="Commun. Biol.">
        <title>The genome of Shorea leprosula (Dipterocarpaceae) highlights the ecological relevance of drought in aseasonal tropical rainforests.</title>
        <authorList>
            <person name="Ng K.K.S."/>
            <person name="Kobayashi M.J."/>
            <person name="Fawcett J.A."/>
            <person name="Hatakeyama M."/>
            <person name="Paape T."/>
            <person name="Ng C.H."/>
            <person name="Ang C.C."/>
            <person name="Tnah L.H."/>
            <person name="Lee C.T."/>
            <person name="Nishiyama T."/>
            <person name="Sese J."/>
            <person name="O'Brien M.J."/>
            <person name="Copetti D."/>
            <person name="Mohd Noor M.I."/>
            <person name="Ong R.C."/>
            <person name="Putra M."/>
            <person name="Sireger I.Z."/>
            <person name="Indrioko S."/>
            <person name="Kosugi Y."/>
            <person name="Izuno A."/>
            <person name="Isagi Y."/>
            <person name="Lee S.L."/>
            <person name="Shimizu K.K."/>
        </authorList>
    </citation>
    <scope>NUCLEOTIDE SEQUENCE [LARGE SCALE GENOMIC DNA]</scope>
    <source>
        <strain evidence="1">214</strain>
    </source>
</reference>
<dbReference type="AlphaFoldDB" id="A0AAV5MF50"/>
<evidence type="ECO:0000313" key="2">
    <source>
        <dbReference type="Proteomes" id="UP001054252"/>
    </source>
</evidence>
<keyword evidence="2" id="KW-1185">Reference proteome</keyword>
<organism evidence="1 2">
    <name type="scientific">Rubroshorea leprosula</name>
    <dbReference type="NCBI Taxonomy" id="152421"/>
    <lineage>
        <taxon>Eukaryota</taxon>
        <taxon>Viridiplantae</taxon>
        <taxon>Streptophyta</taxon>
        <taxon>Embryophyta</taxon>
        <taxon>Tracheophyta</taxon>
        <taxon>Spermatophyta</taxon>
        <taxon>Magnoliopsida</taxon>
        <taxon>eudicotyledons</taxon>
        <taxon>Gunneridae</taxon>
        <taxon>Pentapetalae</taxon>
        <taxon>rosids</taxon>
        <taxon>malvids</taxon>
        <taxon>Malvales</taxon>
        <taxon>Dipterocarpaceae</taxon>
        <taxon>Rubroshorea</taxon>
    </lineage>
</organism>
<comment type="caution">
    <text evidence="1">The sequence shown here is derived from an EMBL/GenBank/DDBJ whole genome shotgun (WGS) entry which is preliminary data.</text>
</comment>
<protein>
    <submittedName>
        <fullName evidence="1">Uncharacterized protein</fullName>
    </submittedName>
</protein>
<name>A0AAV5MF50_9ROSI</name>